<protein>
    <submittedName>
        <fullName evidence="6">MurR/RpiR family transcriptional regulator</fullName>
    </submittedName>
</protein>
<evidence type="ECO:0000313" key="7">
    <source>
        <dbReference type="Proteomes" id="UP000600565"/>
    </source>
</evidence>
<dbReference type="InterPro" id="IPR036388">
    <property type="entry name" value="WH-like_DNA-bd_sf"/>
</dbReference>
<dbReference type="PANTHER" id="PTHR30514:SF1">
    <property type="entry name" value="HTH-TYPE TRANSCRIPTIONAL REGULATOR HEXR-RELATED"/>
    <property type="match status" value="1"/>
</dbReference>
<dbReference type="CDD" id="cd05013">
    <property type="entry name" value="SIS_RpiR"/>
    <property type="match status" value="1"/>
</dbReference>
<feature type="domain" description="HTH rpiR-type" evidence="4">
    <location>
        <begin position="2"/>
        <end position="78"/>
    </location>
</feature>
<evidence type="ECO:0000256" key="1">
    <source>
        <dbReference type="ARBA" id="ARBA00023015"/>
    </source>
</evidence>
<evidence type="ECO:0000259" key="4">
    <source>
        <dbReference type="PROSITE" id="PS51071"/>
    </source>
</evidence>
<dbReference type="InterPro" id="IPR009057">
    <property type="entry name" value="Homeodomain-like_sf"/>
</dbReference>
<dbReference type="SUPFAM" id="SSF46689">
    <property type="entry name" value="Homeodomain-like"/>
    <property type="match status" value="1"/>
</dbReference>
<dbReference type="Gene3D" id="3.40.50.10490">
    <property type="entry name" value="Glucose-6-phosphate isomerase like protein, domain 1"/>
    <property type="match status" value="1"/>
</dbReference>
<dbReference type="Pfam" id="PF01418">
    <property type="entry name" value="HTH_6"/>
    <property type="match status" value="1"/>
</dbReference>
<dbReference type="PROSITE" id="PS51464">
    <property type="entry name" value="SIS"/>
    <property type="match status" value="1"/>
</dbReference>
<organism evidence="6 7">
    <name type="scientific">Solibacillus merdavium</name>
    <dbReference type="NCBI Taxonomy" id="2762218"/>
    <lineage>
        <taxon>Bacteria</taxon>
        <taxon>Bacillati</taxon>
        <taxon>Bacillota</taxon>
        <taxon>Bacilli</taxon>
        <taxon>Bacillales</taxon>
        <taxon>Caryophanaceae</taxon>
        <taxon>Solibacillus</taxon>
    </lineage>
</organism>
<dbReference type="InterPro" id="IPR035472">
    <property type="entry name" value="RpiR-like_SIS"/>
</dbReference>
<keyword evidence="1" id="KW-0805">Transcription regulation</keyword>
<dbReference type="RefSeq" id="WP_191704744.1">
    <property type="nucleotide sequence ID" value="NZ_JACSPW010000014.1"/>
</dbReference>
<keyword evidence="3" id="KW-0804">Transcription</keyword>
<comment type="caution">
    <text evidence="6">The sequence shown here is derived from an EMBL/GenBank/DDBJ whole genome shotgun (WGS) entry which is preliminary data.</text>
</comment>
<name>A0ABR8XQM2_9BACL</name>
<dbReference type="InterPro" id="IPR047640">
    <property type="entry name" value="RpiR-like"/>
</dbReference>
<feature type="domain" description="SIS" evidence="5">
    <location>
        <begin position="123"/>
        <end position="263"/>
    </location>
</feature>
<evidence type="ECO:0000259" key="5">
    <source>
        <dbReference type="PROSITE" id="PS51464"/>
    </source>
</evidence>
<dbReference type="Proteomes" id="UP000600565">
    <property type="component" value="Unassembled WGS sequence"/>
</dbReference>
<dbReference type="SUPFAM" id="SSF53697">
    <property type="entry name" value="SIS domain"/>
    <property type="match status" value="1"/>
</dbReference>
<dbReference type="PROSITE" id="PS51071">
    <property type="entry name" value="HTH_RPIR"/>
    <property type="match status" value="1"/>
</dbReference>
<dbReference type="PANTHER" id="PTHR30514">
    <property type="entry name" value="GLUCOKINASE"/>
    <property type="match status" value="1"/>
</dbReference>
<dbReference type="Gene3D" id="1.10.10.10">
    <property type="entry name" value="Winged helix-like DNA-binding domain superfamily/Winged helix DNA-binding domain"/>
    <property type="match status" value="1"/>
</dbReference>
<evidence type="ECO:0000313" key="6">
    <source>
        <dbReference type="EMBL" id="MBD8034244.1"/>
    </source>
</evidence>
<dbReference type="EMBL" id="JACSPW010000014">
    <property type="protein sequence ID" value="MBD8034244.1"/>
    <property type="molecule type" value="Genomic_DNA"/>
</dbReference>
<evidence type="ECO:0000256" key="3">
    <source>
        <dbReference type="ARBA" id="ARBA00023163"/>
    </source>
</evidence>
<dbReference type="Pfam" id="PF01380">
    <property type="entry name" value="SIS"/>
    <property type="match status" value="1"/>
</dbReference>
<dbReference type="InterPro" id="IPR000281">
    <property type="entry name" value="HTH_RpiR"/>
</dbReference>
<gene>
    <name evidence="6" type="ORF">H9632_14325</name>
</gene>
<evidence type="ECO:0000256" key="2">
    <source>
        <dbReference type="ARBA" id="ARBA00023125"/>
    </source>
</evidence>
<reference evidence="6 7" key="1">
    <citation type="submission" date="2020-08" db="EMBL/GenBank/DDBJ databases">
        <title>A Genomic Blueprint of the Chicken Gut Microbiome.</title>
        <authorList>
            <person name="Gilroy R."/>
            <person name="Ravi A."/>
            <person name="Getino M."/>
            <person name="Pursley I."/>
            <person name="Horton D.L."/>
            <person name="Alikhan N.-F."/>
            <person name="Baker D."/>
            <person name="Gharbi K."/>
            <person name="Hall N."/>
            <person name="Watson M."/>
            <person name="Adriaenssens E.M."/>
            <person name="Foster-Nyarko E."/>
            <person name="Jarju S."/>
            <person name="Secka A."/>
            <person name="Antonio M."/>
            <person name="Oren A."/>
            <person name="Chaudhuri R."/>
            <person name="La Ragione R.M."/>
            <person name="Hildebrand F."/>
            <person name="Pallen M.J."/>
        </authorList>
    </citation>
    <scope>NUCLEOTIDE SEQUENCE [LARGE SCALE GENOMIC DNA]</scope>
    <source>
        <strain evidence="6 7">Sa1YVA6</strain>
    </source>
</reference>
<proteinExistence type="predicted"/>
<keyword evidence="7" id="KW-1185">Reference proteome</keyword>
<dbReference type="InterPro" id="IPR001347">
    <property type="entry name" value="SIS_dom"/>
</dbReference>
<dbReference type="InterPro" id="IPR046348">
    <property type="entry name" value="SIS_dom_sf"/>
</dbReference>
<accession>A0ABR8XQM2</accession>
<keyword evidence="2" id="KW-0238">DNA-binding</keyword>
<sequence length="281" mass="31550">MENSIERIRSGMELLKPAERNVALYILSHLEDIIRMPIATLAEKAKTSEATIVRMCRALNFSGFKDLKLSIATASTLEIQQNHNFELEKDSTIMQMIQTIEMHNIDAIQRTLMINDERELEKIIHQINNARKISFIGIGASAIVAQDFEHKLKRINKNCETIFDSHGQLIAATHATCEDVVFAISYSGETKEIINALTVAKENKATVITMTQNKRNTIQSFADYALYVVSNEADIRSSATASRIAQLTLIDILYTGIATLNYEKSIVALNRTLEVIKGFSR</sequence>